<feature type="transmembrane region" description="Helical" evidence="1">
    <location>
        <begin position="159"/>
        <end position="179"/>
    </location>
</feature>
<protein>
    <submittedName>
        <fullName evidence="2">DUF2232 domain-containing protein</fullName>
    </submittedName>
</protein>
<name>A0A7V2WW89_LEUMU</name>
<dbReference type="AlphaFoldDB" id="A0A7V2WW89"/>
<organism evidence="2">
    <name type="scientific">Leucothrix mucor</name>
    <dbReference type="NCBI Taxonomy" id="45248"/>
    <lineage>
        <taxon>Bacteria</taxon>
        <taxon>Pseudomonadati</taxon>
        <taxon>Pseudomonadota</taxon>
        <taxon>Gammaproteobacteria</taxon>
        <taxon>Thiotrichales</taxon>
        <taxon>Thiotrichaceae</taxon>
        <taxon>Leucothrix</taxon>
    </lineage>
</organism>
<comment type="caution">
    <text evidence="2">The sequence shown here is derived from an EMBL/GenBank/DDBJ whole genome shotgun (WGS) entry which is preliminary data.</text>
</comment>
<dbReference type="InterPro" id="IPR018710">
    <property type="entry name" value="DUF2232"/>
</dbReference>
<dbReference type="EMBL" id="DRMS01000481">
    <property type="protein sequence ID" value="HFC93665.1"/>
    <property type="molecule type" value="Genomic_DNA"/>
</dbReference>
<feature type="transmembrane region" description="Helical" evidence="1">
    <location>
        <begin position="12"/>
        <end position="42"/>
    </location>
</feature>
<reference evidence="2" key="1">
    <citation type="journal article" date="2020" name="mSystems">
        <title>Genome- and Community-Level Interaction Insights into Carbon Utilization and Element Cycling Functions of Hydrothermarchaeota in Hydrothermal Sediment.</title>
        <authorList>
            <person name="Zhou Z."/>
            <person name="Liu Y."/>
            <person name="Xu W."/>
            <person name="Pan J."/>
            <person name="Luo Z.H."/>
            <person name="Li M."/>
        </authorList>
    </citation>
    <scope>NUCLEOTIDE SEQUENCE [LARGE SCALE GENOMIC DNA]</scope>
    <source>
        <strain evidence="2">HyVt-493</strain>
    </source>
</reference>
<feature type="transmembrane region" description="Helical" evidence="1">
    <location>
        <begin position="200"/>
        <end position="219"/>
    </location>
</feature>
<feature type="transmembrane region" description="Helical" evidence="1">
    <location>
        <begin position="225"/>
        <end position="247"/>
    </location>
</feature>
<dbReference type="Proteomes" id="UP000885750">
    <property type="component" value="Unassembled WGS sequence"/>
</dbReference>
<sequence>MASFIMAGRGQAAFFVILSTLLSLILPPVGLFSAAAIALITLRISWQQGLLYTFLGSVVLAIVSYLLKQDAPLGVIAGLIAWLPIVIFATILSQTGSWQRTLQALLAVTILGVLLFHAYQPEPEQFWEATLGQLKPMLQEAYKLSSSEADELIRSMADWMTGVFIAAIAVTVALSLVLARHWQAMLYNPGGFGEEFRQLRIGKVFALIIVICIVLAIVMRSSIAIEILIIAVAIFMLQGIALVHSIVHQLEMKAGWLIALYFLLFILLAQMFVLLAAFGIIDNFVDFRRKLAKTDQQ</sequence>
<accession>A0A7V2WW89</accession>
<evidence type="ECO:0000256" key="1">
    <source>
        <dbReference type="SAM" id="Phobius"/>
    </source>
</evidence>
<keyword evidence="1" id="KW-1133">Transmembrane helix</keyword>
<feature type="transmembrane region" description="Helical" evidence="1">
    <location>
        <begin position="259"/>
        <end position="281"/>
    </location>
</feature>
<gene>
    <name evidence="2" type="ORF">ENJ51_12725</name>
</gene>
<feature type="transmembrane region" description="Helical" evidence="1">
    <location>
        <begin position="73"/>
        <end position="92"/>
    </location>
</feature>
<proteinExistence type="predicted"/>
<keyword evidence="1" id="KW-0812">Transmembrane</keyword>
<feature type="transmembrane region" description="Helical" evidence="1">
    <location>
        <begin position="104"/>
        <end position="120"/>
    </location>
</feature>
<keyword evidence="1" id="KW-0472">Membrane</keyword>
<dbReference type="Pfam" id="PF09991">
    <property type="entry name" value="DUF2232"/>
    <property type="match status" value="1"/>
</dbReference>
<feature type="transmembrane region" description="Helical" evidence="1">
    <location>
        <begin position="49"/>
        <end position="67"/>
    </location>
</feature>
<evidence type="ECO:0000313" key="2">
    <source>
        <dbReference type="EMBL" id="HFC93665.1"/>
    </source>
</evidence>